<evidence type="ECO:0000313" key="1">
    <source>
        <dbReference type="EMBL" id="GAT44977.1"/>
    </source>
</evidence>
<proteinExistence type="predicted"/>
<dbReference type="EMBL" id="DF840457">
    <property type="protein sequence ID" value="GAT44977.1"/>
    <property type="molecule type" value="Genomic_DNA"/>
</dbReference>
<reference evidence="1" key="1">
    <citation type="submission" date="2014-09" db="EMBL/GenBank/DDBJ databases">
        <title>Genome sequence of the luminous mushroom Mycena chlorophos for searching fungal bioluminescence genes.</title>
        <authorList>
            <person name="Tanaka Y."/>
            <person name="Kasuga D."/>
            <person name="Oba Y."/>
            <person name="Hase S."/>
            <person name="Sato K."/>
            <person name="Oba Y."/>
            <person name="Sakakibara Y."/>
        </authorList>
    </citation>
    <scope>NUCLEOTIDE SEQUENCE</scope>
</reference>
<sequence>MDRYHSIDWSALAHIGEDFIHDPLHGQQEVNPNTVLAQYTPSLSTFHATMRSVSRIPAEALKFSSFPQFTMIKEQTVCETSTEQWIRERTEYLNSPAALVAHNGQGLNTLRDMSIICPYSLVDVARDVIVIHRPEHFPGICLFDVHRAPSVSIARDDRAFRNRFNQLTFNVLRYFSFDHCVVAGGAAASALFVPDIHFTPAAHAEAYGNMDIDVFFHGCSISQALEVIREIELTVQASIGAGKAMHISTTQSAITITPPRPFPRVQCILRIYSSVEQILNGFDLGVAGIAWDNRQLRIHDRAAHDIHSKTQDRRGEQSNDPSAGYILLSPTHILNDSRYLPRLIHYARRGFGTAIARADMTHLSLRVRNHLFAKAKTVQEETVKALDVIKANTLTSKPVLSYRSFCRVAQRHRFIQDVDRENIAGGLSALVVCSTLYHLDFVGEMKFCLPGRNSLDYVDEDPQTHPYSNPEQEPGALASLIRQFNAAMEANSVKAVFGSSDVELVTENNRAFSAGKIVHIIGASSIYDVLDRHQPLCLPLLLPSCLALSIANHLKTIYRQAGLRTLPTLVPVFTRANHEAEQQLSYRFVVWHSYPQVIWTRVDPRLDSINKLLNTFHRFFKHITSLEEIDANDVLEAEVQMVEFLTESDDFERWLCL</sequence>
<organism evidence="1 2">
    <name type="scientific">Mycena chlorophos</name>
    <name type="common">Agaric fungus</name>
    <name type="synonym">Agaricus chlorophos</name>
    <dbReference type="NCBI Taxonomy" id="658473"/>
    <lineage>
        <taxon>Eukaryota</taxon>
        <taxon>Fungi</taxon>
        <taxon>Dikarya</taxon>
        <taxon>Basidiomycota</taxon>
        <taxon>Agaricomycotina</taxon>
        <taxon>Agaricomycetes</taxon>
        <taxon>Agaricomycetidae</taxon>
        <taxon>Agaricales</taxon>
        <taxon>Marasmiineae</taxon>
        <taxon>Mycenaceae</taxon>
        <taxon>Mycena</taxon>
    </lineage>
</organism>
<dbReference type="PANTHER" id="PTHR43558:SF6">
    <property type="entry name" value="REDUCTASE, PUTATIVE (AFU_ORTHOLOGUE AFUA_3G10540)-RELATED"/>
    <property type="match status" value="1"/>
</dbReference>
<protein>
    <submittedName>
        <fullName evidence="1">Uncharacterized protein</fullName>
    </submittedName>
</protein>
<dbReference type="Proteomes" id="UP000815677">
    <property type="component" value="Unassembled WGS sequence"/>
</dbReference>
<dbReference type="PANTHER" id="PTHR43558">
    <property type="entry name" value="REDUCTASE, PUTATIVE (AFU_ORTHOLOGUE AFUA_3G10540)-RELATED"/>
    <property type="match status" value="1"/>
</dbReference>
<evidence type="ECO:0000313" key="2">
    <source>
        <dbReference type="Proteomes" id="UP000815677"/>
    </source>
</evidence>
<gene>
    <name evidence="1" type="ORF">MCHLO_02575</name>
</gene>
<keyword evidence="2" id="KW-1185">Reference proteome</keyword>
<accession>A0ABQ0L396</accession>
<name>A0ABQ0L396_MYCCL</name>
<dbReference type="InterPro" id="IPR053354">
    <property type="entry name" value="MGDG_epimerase"/>
</dbReference>
<dbReference type="Pfam" id="PF26128">
    <property type="entry name" value="Gad2"/>
    <property type="match status" value="1"/>
</dbReference>